<proteinExistence type="inferred from homology"/>
<dbReference type="CDD" id="cd06261">
    <property type="entry name" value="TM_PBP2"/>
    <property type="match status" value="1"/>
</dbReference>
<dbReference type="Proteomes" id="UP000003688">
    <property type="component" value="Unassembled WGS sequence"/>
</dbReference>
<dbReference type="EMBL" id="ABOX02000014">
    <property type="protein sequence ID" value="EEF60695.1"/>
    <property type="molecule type" value="Genomic_DNA"/>
</dbReference>
<dbReference type="InterPro" id="IPR000515">
    <property type="entry name" value="MetI-like"/>
</dbReference>
<evidence type="ECO:0000313" key="10">
    <source>
        <dbReference type="Proteomes" id="UP000003688"/>
    </source>
</evidence>
<keyword evidence="5 7" id="KW-1133">Transmembrane helix</keyword>
<dbReference type="PANTHER" id="PTHR30465">
    <property type="entry name" value="INNER MEMBRANE ABC TRANSPORTER"/>
    <property type="match status" value="1"/>
</dbReference>
<evidence type="ECO:0000256" key="5">
    <source>
        <dbReference type="ARBA" id="ARBA00022989"/>
    </source>
</evidence>
<evidence type="ECO:0000256" key="1">
    <source>
        <dbReference type="ARBA" id="ARBA00004651"/>
    </source>
</evidence>
<dbReference type="GO" id="GO:0055085">
    <property type="term" value="P:transmembrane transport"/>
    <property type="evidence" value="ECO:0007669"/>
    <property type="project" value="InterPro"/>
</dbReference>
<protein>
    <submittedName>
        <fullName evidence="9">Binding-protein-dependent transport systems inner membrane component</fullName>
    </submittedName>
</protein>
<dbReference type="PANTHER" id="PTHR30465:SF74">
    <property type="entry name" value="OLIGOPEPTIDE TRANSPORT SYSTEM PERMEASE PROTEIN OPPB"/>
    <property type="match status" value="1"/>
</dbReference>
<feature type="transmembrane region" description="Helical" evidence="7">
    <location>
        <begin position="183"/>
        <end position="200"/>
    </location>
</feature>
<keyword evidence="6 7" id="KW-0472">Membrane</keyword>
<organism evidence="9 10">
    <name type="scientific">Pedosphaera parvula (strain Ellin514)</name>
    <dbReference type="NCBI Taxonomy" id="320771"/>
    <lineage>
        <taxon>Bacteria</taxon>
        <taxon>Pseudomonadati</taxon>
        <taxon>Verrucomicrobiota</taxon>
        <taxon>Pedosphaerae</taxon>
        <taxon>Pedosphaerales</taxon>
        <taxon>Pedosphaeraceae</taxon>
        <taxon>Pedosphaera</taxon>
    </lineage>
</organism>
<dbReference type="AlphaFoldDB" id="B9XH60"/>
<gene>
    <name evidence="9" type="ORF">Cflav_PD3553</name>
</gene>
<dbReference type="Gene3D" id="1.10.3720.10">
    <property type="entry name" value="MetI-like"/>
    <property type="match status" value="1"/>
</dbReference>
<accession>B9XH60</accession>
<keyword evidence="3" id="KW-1003">Cell membrane</keyword>
<evidence type="ECO:0000256" key="2">
    <source>
        <dbReference type="ARBA" id="ARBA00022448"/>
    </source>
</evidence>
<evidence type="ECO:0000256" key="6">
    <source>
        <dbReference type="ARBA" id="ARBA00023136"/>
    </source>
</evidence>
<feature type="domain" description="ABC transmembrane type-1" evidence="8">
    <location>
        <begin position="109"/>
        <end position="310"/>
    </location>
</feature>
<dbReference type="GO" id="GO:0005886">
    <property type="term" value="C:plasma membrane"/>
    <property type="evidence" value="ECO:0007669"/>
    <property type="project" value="UniProtKB-SubCell"/>
</dbReference>
<keyword evidence="2 7" id="KW-0813">Transport</keyword>
<keyword evidence="10" id="KW-1185">Reference proteome</keyword>
<comment type="subcellular location">
    <subcellularLocation>
        <location evidence="1 7">Cell membrane</location>
        <topology evidence="1 7">Multi-pass membrane protein</topology>
    </subcellularLocation>
</comment>
<evidence type="ECO:0000259" key="8">
    <source>
        <dbReference type="PROSITE" id="PS50928"/>
    </source>
</evidence>
<comment type="similarity">
    <text evidence="7">Belongs to the binding-protein-dependent transport system permease family.</text>
</comment>
<feature type="transmembrane region" description="Helical" evidence="7">
    <location>
        <begin position="292"/>
        <end position="313"/>
    </location>
</feature>
<dbReference type="PROSITE" id="PS50928">
    <property type="entry name" value="ABC_TM1"/>
    <property type="match status" value="1"/>
</dbReference>
<reference evidence="9 10" key="1">
    <citation type="journal article" date="2011" name="J. Bacteriol.">
        <title>Genome sequence of 'Pedosphaera parvula' Ellin514, an aerobic Verrucomicrobial isolate from pasture soil.</title>
        <authorList>
            <person name="Kant R."/>
            <person name="van Passel M.W."/>
            <person name="Sangwan P."/>
            <person name="Palva A."/>
            <person name="Lucas S."/>
            <person name="Copeland A."/>
            <person name="Lapidus A."/>
            <person name="Glavina Del Rio T."/>
            <person name="Dalin E."/>
            <person name="Tice H."/>
            <person name="Bruce D."/>
            <person name="Goodwin L."/>
            <person name="Pitluck S."/>
            <person name="Chertkov O."/>
            <person name="Larimer F.W."/>
            <person name="Land M.L."/>
            <person name="Hauser L."/>
            <person name="Brettin T.S."/>
            <person name="Detter J.C."/>
            <person name="Han S."/>
            <person name="de Vos W.M."/>
            <person name="Janssen P.H."/>
            <person name="Smidt H."/>
        </authorList>
    </citation>
    <scope>NUCLEOTIDE SEQUENCE [LARGE SCALE GENOMIC DNA]</scope>
    <source>
        <strain evidence="9 10">Ellin514</strain>
    </source>
</reference>
<evidence type="ECO:0000256" key="7">
    <source>
        <dbReference type="RuleBase" id="RU363032"/>
    </source>
</evidence>
<name>B9XH60_PEDPL</name>
<dbReference type="Pfam" id="PF00528">
    <property type="entry name" value="BPD_transp_1"/>
    <property type="match status" value="1"/>
</dbReference>
<feature type="transmembrane region" description="Helical" evidence="7">
    <location>
        <begin position="115"/>
        <end position="136"/>
    </location>
</feature>
<evidence type="ECO:0000256" key="3">
    <source>
        <dbReference type="ARBA" id="ARBA00022475"/>
    </source>
</evidence>
<dbReference type="SUPFAM" id="SSF161098">
    <property type="entry name" value="MetI-like"/>
    <property type="match status" value="1"/>
</dbReference>
<dbReference type="STRING" id="320771.Cflav_PD3553"/>
<keyword evidence="4 7" id="KW-0812">Transmembrane</keyword>
<dbReference type="OrthoDB" id="9773221at2"/>
<evidence type="ECO:0000256" key="4">
    <source>
        <dbReference type="ARBA" id="ARBA00022692"/>
    </source>
</evidence>
<dbReference type="InterPro" id="IPR035906">
    <property type="entry name" value="MetI-like_sf"/>
</dbReference>
<feature type="transmembrane region" description="Helical" evidence="7">
    <location>
        <begin position="148"/>
        <end position="171"/>
    </location>
</feature>
<sequence precursor="true">MYFIRRLLIMIPLLLVVSLLAFGLLHLVPGGPFDRERKPATPEVERNIARKFHTDESLWRQYLRYLGVGYDKDEKGNVHWFEGGLIRGDLGPSLIYRNHSVNDIIAQGLPVSLPLGFMAFGFALGLGVPLGFLTAVKRGKWEDYAGSFLAILAICIPGVVMGPVLVVVFAIHYHWFPVALWESSWHAVLPMIALGIYYSGRIARLMREGMLNVMQSEFITAARAKGMSETTLLLKHAVRIAILPVVSYAGPMLADLLTGSFVIENIFQIPGLGTPFVNSFLNRDYTVQMGLVILYAALLLTLNLLVDLAYLALDRRVKYE</sequence>
<comment type="caution">
    <text evidence="9">The sequence shown here is derived from an EMBL/GenBank/DDBJ whole genome shotgun (WGS) entry which is preliminary data.</text>
</comment>
<evidence type="ECO:0000313" key="9">
    <source>
        <dbReference type="EMBL" id="EEF60695.1"/>
    </source>
</evidence>